<organism evidence="1 2">
    <name type="scientific">Curtobacterium pusillum</name>
    <dbReference type="NCBI Taxonomy" id="69373"/>
    <lineage>
        <taxon>Bacteria</taxon>
        <taxon>Bacillati</taxon>
        <taxon>Actinomycetota</taxon>
        <taxon>Actinomycetes</taxon>
        <taxon>Micrococcales</taxon>
        <taxon>Microbacteriaceae</taxon>
        <taxon>Curtobacterium</taxon>
    </lineage>
</organism>
<accession>A0AAW3TAK3</accession>
<dbReference type="Proteomes" id="UP000590225">
    <property type="component" value="Unassembled WGS sequence"/>
</dbReference>
<evidence type="ECO:0000313" key="2">
    <source>
        <dbReference type="Proteomes" id="UP000590225"/>
    </source>
</evidence>
<sequence length="68" mass="7198">MDTAAMKENGFSIQVSRIDPAFGQPGGGLQVQIVSSATGKSVTVEQMLQGVPDLGWRPTLVRRAVVLT</sequence>
<protein>
    <submittedName>
        <fullName evidence="1">Uncharacterized protein</fullName>
    </submittedName>
</protein>
<dbReference type="AlphaFoldDB" id="A0AAW3TAK3"/>
<reference evidence="1 2" key="1">
    <citation type="submission" date="2020-07" db="EMBL/GenBank/DDBJ databases">
        <title>Above-ground endophytic microbial communities from plants in different locations in the United States.</title>
        <authorList>
            <person name="Frank C."/>
        </authorList>
    </citation>
    <scope>NUCLEOTIDE SEQUENCE [LARGE SCALE GENOMIC DNA]</scope>
    <source>
        <strain evidence="1 2">WPL5_2</strain>
    </source>
</reference>
<dbReference type="EMBL" id="JACGXP010000005">
    <property type="protein sequence ID" value="MBA8991740.1"/>
    <property type="molecule type" value="Genomic_DNA"/>
</dbReference>
<comment type="caution">
    <text evidence="1">The sequence shown here is derived from an EMBL/GenBank/DDBJ whole genome shotgun (WGS) entry which is preliminary data.</text>
</comment>
<evidence type="ECO:0000313" key="1">
    <source>
        <dbReference type="EMBL" id="MBA8991740.1"/>
    </source>
</evidence>
<gene>
    <name evidence="1" type="ORF">FHW23_003018</name>
</gene>
<proteinExistence type="predicted"/>
<name>A0AAW3TAK3_9MICO</name>